<dbReference type="EMBL" id="SJSK01000001">
    <property type="protein sequence ID" value="TCC94123.1"/>
    <property type="molecule type" value="Genomic_DNA"/>
</dbReference>
<dbReference type="PROSITE" id="PS51257">
    <property type="entry name" value="PROKAR_LIPOPROTEIN"/>
    <property type="match status" value="1"/>
</dbReference>
<sequence>MKYLWLICFISTIISCKPKASQKSEAINSTPTKSPLIIEPTVKKVNYSIPDSVHNKIHRIIDNTEEYQSLKKQYKDKLALLVFHTEKQSTFEVSIGHDTFDRFSTSLRLLVNLNSKEIKVCDFEKGIITLPEYRRSRKI</sequence>
<evidence type="ECO:0000313" key="1">
    <source>
        <dbReference type="EMBL" id="TCC94123.1"/>
    </source>
</evidence>
<comment type="caution">
    <text evidence="1">The sequence shown here is derived from an EMBL/GenBank/DDBJ whole genome shotgun (WGS) entry which is preliminary data.</text>
</comment>
<evidence type="ECO:0000313" key="2">
    <source>
        <dbReference type="Proteomes" id="UP000292884"/>
    </source>
</evidence>
<protein>
    <recommendedName>
        <fullName evidence="3">Lipoprotein</fullName>
    </recommendedName>
</protein>
<dbReference type="RefSeq" id="WP_131551984.1">
    <property type="nucleotide sequence ID" value="NZ_SJSK01000001.1"/>
</dbReference>
<keyword evidence="2" id="KW-1185">Reference proteome</keyword>
<reference evidence="1 2" key="1">
    <citation type="submission" date="2019-02" db="EMBL/GenBank/DDBJ databases">
        <title>Pedobacter sp. RP-1-13 sp. nov., isolated from Arctic soil.</title>
        <authorList>
            <person name="Dahal R.H."/>
        </authorList>
    </citation>
    <scope>NUCLEOTIDE SEQUENCE [LARGE SCALE GENOMIC DNA]</scope>
    <source>
        <strain evidence="1 2">RP-1-13</strain>
    </source>
</reference>
<dbReference type="Proteomes" id="UP000292884">
    <property type="component" value="Unassembled WGS sequence"/>
</dbReference>
<dbReference type="AlphaFoldDB" id="A0A4R0N421"/>
<proteinExistence type="predicted"/>
<gene>
    <name evidence="1" type="ORF">EZ428_04920</name>
</gene>
<name>A0A4R0N421_9SPHI</name>
<evidence type="ECO:0008006" key="3">
    <source>
        <dbReference type="Google" id="ProtNLM"/>
    </source>
</evidence>
<organism evidence="1 2">
    <name type="scientific">Pedobacter frigiditerrae</name>
    <dbReference type="NCBI Taxonomy" id="2530452"/>
    <lineage>
        <taxon>Bacteria</taxon>
        <taxon>Pseudomonadati</taxon>
        <taxon>Bacteroidota</taxon>
        <taxon>Sphingobacteriia</taxon>
        <taxon>Sphingobacteriales</taxon>
        <taxon>Sphingobacteriaceae</taxon>
        <taxon>Pedobacter</taxon>
    </lineage>
</organism>
<accession>A0A4R0N421</accession>